<dbReference type="InterPro" id="IPR014812">
    <property type="entry name" value="Vps51"/>
</dbReference>
<dbReference type="PANTHER" id="PTHR15954:SF4">
    <property type="entry name" value="VACUOLAR PROTEIN SORTING-ASSOCIATED PROTEIN 51 HOMOLOG"/>
    <property type="match status" value="1"/>
</dbReference>
<name>A0ABM1TAA7_LIMPO</name>
<dbReference type="RefSeq" id="XP_022252813.1">
    <property type="nucleotide sequence ID" value="XM_022397105.1"/>
</dbReference>
<evidence type="ECO:0000256" key="4">
    <source>
        <dbReference type="SAM" id="Coils"/>
    </source>
</evidence>
<reference evidence="6" key="1">
    <citation type="submission" date="2025-08" db="UniProtKB">
        <authorList>
            <consortium name="RefSeq"/>
        </authorList>
    </citation>
    <scope>IDENTIFICATION</scope>
    <source>
        <tissue evidence="6">Muscle</tissue>
    </source>
</reference>
<comment type="similarity">
    <text evidence="1 3">Belongs to the VPS51 family.</text>
</comment>
<comment type="subunit">
    <text evidence="3">Component of the Golgi-associated retrograde protein (GARP) complex.</text>
</comment>
<evidence type="ECO:0000256" key="1">
    <source>
        <dbReference type="ARBA" id="ARBA00006080"/>
    </source>
</evidence>
<evidence type="ECO:0000313" key="5">
    <source>
        <dbReference type="Proteomes" id="UP000694941"/>
    </source>
</evidence>
<comment type="function">
    <text evidence="3">Acts as component of the GARP complex that is involved in retrograde transport from early and late endosomes to the trans-Golgi network (TGN).</text>
</comment>
<feature type="coiled-coil region" evidence="4">
    <location>
        <begin position="98"/>
        <end position="125"/>
    </location>
</feature>
<keyword evidence="4" id="KW-0175">Coiled coil</keyword>
<dbReference type="Proteomes" id="UP000694941">
    <property type="component" value="Unplaced"/>
</dbReference>
<accession>A0ABM1TAA7</accession>
<dbReference type="GeneID" id="106468751"/>
<dbReference type="Pfam" id="PF08700">
    <property type="entry name" value="VPS51_Exo84_N"/>
    <property type="match status" value="1"/>
</dbReference>
<keyword evidence="3" id="KW-0445">Lipid transport</keyword>
<evidence type="ECO:0000256" key="3">
    <source>
        <dbReference type="RuleBase" id="RU368010"/>
    </source>
</evidence>
<comment type="subcellular location">
    <subcellularLocation>
        <location evidence="3">Golgi apparatus</location>
        <location evidence="3">trans-Golgi network</location>
    </subcellularLocation>
</comment>
<gene>
    <name evidence="6" type="primary">LOC106468751</name>
</gene>
<dbReference type="PANTHER" id="PTHR15954">
    <property type="entry name" value="VACUOLAR PROTEIN SORTING-ASSOCIATED PROTEIN 51 HOMOLOG"/>
    <property type="match status" value="1"/>
</dbReference>
<sequence>MMSLFFTSMLGDPGQRKHRRGLLKQYYSLSLEKDSNEVREVESYNINASHFNPEMYINKLLKECSLTELIDHEQVVYRQIQSLDSEMQTLVYENYNKFISATDTIRKMKNDFKKMEEEMDGLASNMATITDFSGKISDTLQSRRDQITKLTGVHLLLRKLQFLFELPPRLKSYIEDEEYVQAARYYTKAQKVLLQYSHMLSFRGIQEDCTVIVKELKIKLRERFHSPEATPKQLAECVDLLLQLKEPAENLCEEFLSHSRERLNVDLLELERQVKLQCGENVPKLGEQERPSDIYMNLPVDILEFVDLGCNNFLSNICLVIASYNDMFLNRFPCEEEETEKMDNMALTKLHNFVMSLMEQYFGYIIEKIISFILVFKNLFLIQKESGEFTVLVRALDRFHRRLQAMNKLLPDSDFSRTGLDIVSRAGKECCMKCLEALKHHFSECLTSVRHSLAAPAIVGHEGNTQLTELLASMENSIADQVKSILQNLQAFTRPDNTFAMKPNFWEPFCHDHVREGVIVAFIHHINTVANEFCQNAGDKGVCPPPSLLLLLSRLCFDLEVSSIGFLLSLTDEQFTTDDIHRMTSGSELCRETKETAQKLLNHFVRVQGLNISQMLRKSVETRDWLNTIEPRNVRAVMKRVVEDLTAIDAQVGHLYEEGIRKERSSDSSRRTYPYSTGRQPLRSNWSAYGPSTIDTSLMSNIQKLFSERIEIFSTVEFSKVSVMTGIIKISLKTFLECVRLRTFSRYGLQQVQVDTHYLQLYFWRFVADENLIHVLLDEVLGSTLHRCLDPTLMDTGVVEVICDRG</sequence>
<evidence type="ECO:0000256" key="2">
    <source>
        <dbReference type="ARBA" id="ARBA00016122"/>
    </source>
</evidence>
<protein>
    <recommendedName>
        <fullName evidence="2 3">Vacuolar protein sorting-associated protein 51 homolog</fullName>
    </recommendedName>
</protein>
<keyword evidence="3" id="KW-0813">Transport</keyword>
<evidence type="ECO:0000313" key="6">
    <source>
        <dbReference type="RefSeq" id="XP_022252813.1"/>
    </source>
</evidence>
<keyword evidence="3" id="KW-0653">Protein transport</keyword>
<keyword evidence="3" id="KW-0333">Golgi apparatus</keyword>
<keyword evidence="5" id="KW-1185">Reference proteome</keyword>
<organism evidence="5 6">
    <name type="scientific">Limulus polyphemus</name>
    <name type="common">Atlantic horseshoe crab</name>
    <dbReference type="NCBI Taxonomy" id="6850"/>
    <lineage>
        <taxon>Eukaryota</taxon>
        <taxon>Metazoa</taxon>
        <taxon>Ecdysozoa</taxon>
        <taxon>Arthropoda</taxon>
        <taxon>Chelicerata</taxon>
        <taxon>Merostomata</taxon>
        <taxon>Xiphosura</taxon>
        <taxon>Limulidae</taxon>
        <taxon>Limulus</taxon>
    </lineage>
</organism>
<proteinExistence type="inferred from homology"/>